<feature type="domain" description="Nitrogenase/oxidoreductase component 1" evidence="1">
    <location>
        <begin position="12"/>
        <end position="426"/>
    </location>
</feature>
<dbReference type="EMBL" id="FRFD01000003">
    <property type="protein sequence ID" value="SHO43312.1"/>
    <property type="molecule type" value="Genomic_DNA"/>
</dbReference>
<evidence type="ECO:0000313" key="3">
    <source>
        <dbReference type="Proteomes" id="UP000184612"/>
    </source>
</evidence>
<name>A0A1M7XWX2_9FIRM</name>
<evidence type="ECO:0000259" key="1">
    <source>
        <dbReference type="Pfam" id="PF00148"/>
    </source>
</evidence>
<sequence length="428" mass="47100">MSVVVESPRGTCVLGGISAVLSAVDKLCPIFHSGPGCCMQTTAGEAGQSGGKQPHFLSGVSLPSSNMLEREVVFGGVDKLRSTIEGAVEIIDADAYFVLTGCTAGIIGDDIKSVTSEFAEKGIRVYPIETPGFAGDSYLGYEAAFKTFLTYLVEEDIPKQPNLVNLFGVMPYHDPFWSGNLEELTRILKKLGLKVNTFFTEHQGIEAIRTSSAAALNIIVNPWLLKSAAAEYEERFGVPALRIPGIPFGATDTSAFVREVGEALKLDRELVEDIIAEEEDYIYSYLETAIGALSWKKFAVVGDSNTAIGVTRYLANDYSFTPTVTIITDPVFRTEDKERIIRQLKELEYAKPPEVVFESDQYKITEELKKHGEITLLLGSTNEREIALVKDIQCSVISFPVTDRLIFNRTYAGYRGSLTFIEDLYDNL</sequence>
<accession>A0A1M7XWX2</accession>
<protein>
    <submittedName>
        <fullName evidence="2">Nitrogenase molybdenum-iron protein beta chain</fullName>
    </submittedName>
</protein>
<dbReference type="RefSeq" id="WP_073586934.1">
    <property type="nucleotide sequence ID" value="NZ_FRFD01000003.1"/>
</dbReference>
<evidence type="ECO:0000313" key="2">
    <source>
        <dbReference type="EMBL" id="SHO43312.1"/>
    </source>
</evidence>
<dbReference type="SUPFAM" id="SSF53807">
    <property type="entry name" value="Helical backbone' metal receptor"/>
    <property type="match status" value="1"/>
</dbReference>
<dbReference type="OrthoDB" id="9802175at2"/>
<dbReference type="Proteomes" id="UP000184612">
    <property type="component" value="Unassembled WGS sequence"/>
</dbReference>
<dbReference type="Gene3D" id="3.40.50.1980">
    <property type="entry name" value="Nitrogenase molybdenum iron protein domain"/>
    <property type="match status" value="3"/>
</dbReference>
<reference evidence="2 3" key="1">
    <citation type="submission" date="2016-12" db="EMBL/GenBank/DDBJ databases">
        <authorList>
            <person name="Song W.-J."/>
            <person name="Kurnit D.M."/>
        </authorList>
    </citation>
    <scope>NUCLEOTIDE SEQUENCE [LARGE SCALE GENOMIC DNA]</scope>
    <source>
        <strain evidence="2 3">DSM 12503</strain>
    </source>
</reference>
<proteinExistence type="predicted"/>
<gene>
    <name evidence="2" type="ORF">SAMN02745217_00179</name>
</gene>
<dbReference type="PANTHER" id="PTHR42956">
    <property type="entry name" value="NITROGENASE IRON-MOLYBDENUM COFACTOR BIOSYNTHESIS PROTEIN NIFE"/>
    <property type="match status" value="1"/>
</dbReference>
<dbReference type="InterPro" id="IPR000510">
    <property type="entry name" value="Nase/OxRdtase_comp1"/>
</dbReference>
<dbReference type="PANTHER" id="PTHR42956:SF1">
    <property type="entry name" value="NITROGENASE IRON-MOLYBDENUM COFACTOR BIOSYNTHESIS PROTEIN NIFE"/>
    <property type="match status" value="1"/>
</dbReference>
<keyword evidence="3" id="KW-1185">Reference proteome</keyword>
<dbReference type="STRING" id="1121345.SAMN02745217_00179"/>
<dbReference type="GO" id="GO:0016491">
    <property type="term" value="F:oxidoreductase activity"/>
    <property type="evidence" value="ECO:0007669"/>
    <property type="project" value="InterPro"/>
</dbReference>
<organism evidence="2 3">
    <name type="scientific">Anaerocolumna xylanovorans DSM 12503</name>
    <dbReference type="NCBI Taxonomy" id="1121345"/>
    <lineage>
        <taxon>Bacteria</taxon>
        <taxon>Bacillati</taxon>
        <taxon>Bacillota</taxon>
        <taxon>Clostridia</taxon>
        <taxon>Lachnospirales</taxon>
        <taxon>Lachnospiraceae</taxon>
        <taxon>Anaerocolumna</taxon>
    </lineage>
</organism>
<dbReference type="AlphaFoldDB" id="A0A1M7XWX2"/>
<dbReference type="InterPro" id="IPR049939">
    <property type="entry name" value="NifE-like"/>
</dbReference>
<dbReference type="Pfam" id="PF00148">
    <property type="entry name" value="Oxidored_nitro"/>
    <property type="match status" value="1"/>
</dbReference>